<feature type="chain" id="PRO_5008898832" evidence="2">
    <location>
        <begin position="28"/>
        <end position="223"/>
    </location>
</feature>
<protein>
    <submittedName>
        <fullName evidence="3">Uncharacterized protein</fullName>
    </submittedName>
</protein>
<keyword evidence="4" id="KW-1185">Reference proteome</keyword>
<evidence type="ECO:0000256" key="1">
    <source>
        <dbReference type="SAM" id="MobiDB-lite"/>
    </source>
</evidence>
<dbReference type="AlphaFoldDB" id="A0A1D1VTP2"/>
<evidence type="ECO:0000313" key="4">
    <source>
        <dbReference type="Proteomes" id="UP000186922"/>
    </source>
</evidence>
<dbReference type="EMBL" id="BDGG01000011">
    <property type="protein sequence ID" value="GAV04887.1"/>
    <property type="molecule type" value="Genomic_DNA"/>
</dbReference>
<evidence type="ECO:0000313" key="3">
    <source>
        <dbReference type="EMBL" id="GAV04887.1"/>
    </source>
</evidence>
<accession>A0A1D1VTP2</accession>
<proteinExistence type="predicted"/>
<evidence type="ECO:0000256" key="2">
    <source>
        <dbReference type="SAM" id="SignalP"/>
    </source>
</evidence>
<name>A0A1D1VTP2_RAMVA</name>
<reference evidence="3 4" key="1">
    <citation type="journal article" date="2016" name="Nat. Commun.">
        <title>Extremotolerant tardigrade genome and improved radiotolerance of human cultured cells by tardigrade-unique protein.</title>
        <authorList>
            <person name="Hashimoto T."/>
            <person name="Horikawa D.D."/>
            <person name="Saito Y."/>
            <person name="Kuwahara H."/>
            <person name="Kozuka-Hata H."/>
            <person name="Shin-I T."/>
            <person name="Minakuchi Y."/>
            <person name="Ohishi K."/>
            <person name="Motoyama A."/>
            <person name="Aizu T."/>
            <person name="Enomoto A."/>
            <person name="Kondo K."/>
            <person name="Tanaka S."/>
            <person name="Hara Y."/>
            <person name="Koshikawa S."/>
            <person name="Sagara H."/>
            <person name="Miura T."/>
            <person name="Yokobori S."/>
            <person name="Miyagawa K."/>
            <person name="Suzuki Y."/>
            <person name="Kubo T."/>
            <person name="Oyama M."/>
            <person name="Kohara Y."/>
            <person name="Fujiyama A."/>
            <person name="Arakawa K."/>
            <person name="Katayama T."/>
            <person name="Toyoda A."/>
            <person name="Kunieda T."/>
        </authorList>
    </citation>
    <scope>NUCLEOTIDE SEQUENCE [LARGE SCALE GENOMIC DNA]</scope>
    <source>
        <strain evidence="3 4">YOKOZUNA-1</strain>
    </source>
</reference>
<organism evidence="3 4">
    <name type="scientific">Ramazzottius varieornatus</name>
    <name type="common">Water bear</name>
    <name type="synonym">Tardigrade</name>
    <dbReference type="NCBI Taxonomy" id="947166"/>
    <lineage>
        <taxon>Eukaryota</taxon>
        <taxon>Metazoa</taxon>
        <taxon>Ecdysozoa</taxon>
        <taxon>Tardigrada</taxon>
        <taxon>Eutardigrada</taxon>
        <taxon>Parachela</taxon>
        <taxon>Hypsibioidea</taxon>
        <taxon>Ramazzottiidae</taxon>
        <taxon>Ramazzottius</taxon>
    </lineage>
</organism>
<feature type="region of interest" description="Disordered" evidence="1">
    <location>
        <begin position="197"/>
        <end position="223"/>
    </location>
</feature>
<dbReference type="Proteomes" id="UP000186922">
    <property type="component" value="Unassembled WGS sequence"/>
</dbReference>
<comment type="caution">
    <text evidence="3">The sequence shown here is derived from an EMBL/GenBank/DDBJ whole genome shotgun (WGS) entry which is preliminary data.</text>
</comment>
<gene>
    <name evidence="3" type="primary">RvY_15094-1</name>
    <name evidence="3" type="synonym">RvY_15094.1</name>
    <name evidence="3" type="ORF">RvY_15094</name>
</gene>
<keyword evidence="2" id="KW-0732">Signal</keyword>
<sequence length="223" mass="24279">MIQTAYWTPHGALLILVLTSDGTSVSALNKTIKCFVCESMLTYTDPLIRATNRTPDRVCSNFVDTSELKPFAITCPPEYNSCYASAPVVENPDSVRSCVYVPPDQQGAEDCQDQVLFRNSTEKIHLCLCFMDYCNVYSRQQNDGPGLYSSAMKAGQTDRLNLSKGGLFPEDYAEIETAKTSTTTATSAMVTATRPVPVPTVSTNTERNGGAITRGTPSFGRKA</sequence>
<feature type="signal peptide" evidence="2">
    <location>
        <begin position="1"/>
        <end position="27"/>
    </location>
</feature>